<dbReference type="Gene3D" id="6.10.340.10">
    <property type="match status" value="1"/>
</dbReference>
<feature type="domain" description="HAMP" evidence="14">
    <location>
        <begin position="317"/>
        <end position="370"/>
    </location>
</feature>
<name>A0A1V4HQW6_9BACL</name>
<dbReference type="PRINTS" id="PR00344">
    <property type="entry name" value="BCTRLSENSOR"/>
</dbReference>
<keyword evidence="4" id="KW-1003">Cell membrane</keyword>
<evidence type="ECO:0000256" key="4">
    <source>
        <dbReference type="ARBA" id="ARBA00022475"/>
    </source>
</evidence>
<dbReference type="GO" id="GO:0000155">
    <property type="term" value="F:phosphorelay sensor kinase activity"/>
    <property type="evidence" value="ECO:0007669"/>
    <property type="project" value="InterPro"/>
</dbReference>
<dbReference type="Pfam" id="PF06580">
    <property type="entry name" value="His_kinase"/>
    <property type="match status" value="1"/>
</dbReference>
<keyword evidence="10" id="KW-0902">Two-component regulatory system</keyword>
<dbReference type="InterPro" id="IPR010559">
    <property type="entry name" value="Sig_transdc_His_kin_internal"/>
</dbReference>
<sequence>MIKLFLNRSIKTKIVWINVVISLIPLLLLALIFYKTSTQLLEKTMVRNADQNAGYLSEYLNKYFNSFSYSALQVYGFKSIMNLMENGSDYNNADIINVRDSLSNYYRLLQSQNEDVIKIMIYGKKNKLEESWSKADTYDAIQLGNGVPHSDELLDLPFQHTFMTTYQDAKLDRSFFVYGVTIYDPFYRNKIGTVLFFVQSRDLKKRLESYNRSPNVIVLQNSQAETFYQTSSIYEEQIKKYSVPEFPVSKVKHELNFNDKHDLLIDTSYLDHGNVQLNIVYPNTELDKNRKYILDITLLALFVVISFIYLFSLMSQQFITKPIHRLGHMMKVVRNGDFSVSLKVNDWHDDISELSRNFNFMTRKIRDLIESEYEMKLRNKEAQIIALQTQINPHFLYNTLQTIGGKAVLNGDYEIHEMCSALGDMFRYSFYEGNKESTLSLELLHVNNYLFIQKIRFEELLQAEIDVAEELMGCQTIRFVLQPIVENAIVHALGKTLTTQLHIRLSARKQDGSILIAVQDDGPGIEPQELIALQHMLKIRSPLEYSGISMGMKNVNERLKMVYGSAFGIEIESARGQGTTVFITIPYEKRGTRHV</sequence>
<evidence type="ECO:0000256" key="5">
    <source>
        <dbReference type="ARBA" id="ARBA00022553"/>
    </source>
</evidence>
<reference evidence="16" key="1">
    <citation type="submission" date="2016-07" db="EMBL/GenBank/DDBJ databases">
        <authorList>
            <person name="Florea S."/>
            <person name="Webb J.S."/>
            <person name="Jaromczyk J."/>
            <person name="Schardl C.L."/>
        </authorList>
    </citation>
    <scope>NUCLEOTIDE SEQUENCE [LARGE SCALE GENOMIC DNA]</scope>
    <source>
        <strain evidence="16">CY1</strain>
    </source>
</reference>
<dbReference type="SMART" id="SM00387">
    <property type="entry name" value="HATPase_c"/>
    <property type="match status" value="1"/>
</dbReference>
<evidence type="ECO:0000313" key="16">
    <source>
        <dbReference type="Proteomes" id="UP000190626"/>
    </source>
</evidence>
<evidence type="ECO:0000256" key="9">
    <source>
        <dbReference type="ARBA" id="ARBA00022840"/>
    </source>
</evidence>
<accession>A0A1V4HQW6</accession>
<evidence type="ECO:0000256" key="3">
    <source>
        <dbReference type="ARBA" id="ARBA00012438"/>
    </source>
</evidence>
<dbReference type="InterPro" id="IPR050640">
    <property type="entry name" value="Bact_2-comp_sensor_kinase"/>
</dbReference>
<dbReference type="EC" id="2.7.13.3" evidence="3"/>
<keyword evidence="5" id="KW-0597">Phosphoprotein</keyword>
<dbReference type="Proteomes" id="UP000190626">
    <property type="component" value="Unassembled WGS sequence"/>
</dbReference>
<dbReference type="RefSeq" id="WP_079409748.1">
    <property type="nucleotide sequence ID" value="NZ_MBTG01000004.1"/>
</dbReference>
<dbReference type="GO" id="GO:0005524">
    <property type="term" value="F:ATP binding"/>
    <property type="evidence" value="ECO:0007669"/>
    <property type="project" value="UniProtKB-KW"/>
</dbReference>
<feature type="domain" description="Histidine kinase" evidence="13">
    <location>
        <begin position="481"/>
        <end position="589"/>
    </location>
</feature>
<comment type="caution">
    <text evidence="15">The sequence shown here is derived from an EMBL/GenBank/DDBJ whole genome shotgun (WGS) entry which is preliminary data.</text>
</comment>
<keyword evidence="9" id="KW-0067">ATP-binding</keyword>
<dbReference type="Pfam" id="PF02518">
    <property type="entry name" value="HATPase_c"/>
    <property type="match status" value="1"/>
</dbReference>
<dbReference type="PANTHER" id="PTHR34220:SF7">
    <property type="entry name" value="SENSOR HISTIDINE KINASE YPDA"/>
    <property type="match status" value="1"/>
</dbReference>
<dbReference type="OrthoDB" id="9776552at2"/>
<feature type="transmembrane region" description="Helical" evidence="12">
    <location>
        <begin position="14"/>
        <end position="34"/>
    </location>
</feature>
<dbReference type="PROSITE" id="PS50885">
    <property type="entry name" value="HAMP"/>
    <property type="match status" value="1"/>
</dbReference>
<keyword evidence="7" id="KW-0547">Nucleotide-binding</keyword>
<keyword evidence="12" id="KW-0812">Transmembrane</keyword>
<dbReference type="SUPFAM" id="SSF55874">
    <property type="entry name" value="ATPase domain of HSP90 chaperone/DNA topoisomerase II/histidine kinase"/>
    <property type="match status" value="1"/>
</dbReference>
<dbReference type="Gene3D" id="3.30.565.10">
    <property type="entry name" value="Histidine kinase-like ATPase, C-terminal domain"/>
    <property type="match status" value="1"/>
</dbReference>
<dbReference type="AlphaFoldDB" id="A0A1V4HQW6"/>
<dbReference type="InterPro" id="IPR004358">
    <property type="entry name" value="Sig_transdc_His_kin-like_C"/>
</dbReference>
<evidence type="ECO:0000256" key="8">
    <source>
        <dbReference type="ARBA" id="ARBA00022777"/>
    </source>
</evidence>
<evidence type="ECO:0000256" key="1">
    <source>
        <dbReference type="ARBA" id="ARBA00000085"/>
    </source>
</evidence>
<feature type="transmembrane region" description="Helical" evidence="12">
    <location>
        <begin position="292"/>
        <end position="314"/>
    </location>
</feature>
<keyword evidence="8 15" id="KW-0418">Kinase</keyword>
<keyword evidence="16" id="KW-1185">Reference proteome</keyword>
<evidence type="ECO:0000256" key="10">
    <source>
        <dbReference type="ARBA" id="ARBA00023012"/>
    </source>
</evidence>
<dbReference type="InterPro" id="IPR005467">
    <property type="entry name" value="His_kinase_dom"/>
</dbReference>
<dbReference type="SMART" id="SM00304">
    <property type="entry name" value="HAMP"/>
    <property type="match status" value="1"/>
</dbReference>
<evidence type="ECO:0000259" key="14">
    <source>
        <dbReference type="PROSITE" id="PS50885"/>
    </source>
</evidence>
<dbReference type="EMBL" id="MBTG01000004">
    <property type="protein sequence ID" value="OPH60288.1"/>
    <property type="molecule type" value="Genomic_DNA"/>
</dbReference>
<keyword evidence="6" id="KW-0808">Transferase</keyword>
<evidence type="ECO:0000259" key="13">
    <source>
        <dbReference type="PROSITE" id="PS50109"/>
    </source>
</evidence>
<dbReference type="PANTHER" id="PTHR34220">
    <property type="entry name" value="SENSOR HISTIDINE KINASE YPDA"/>
    <property type="match status" value="1"/>
</dbReference>
<dbReference type="Pfam" id="PF00672">
    <property type="entry name" value="HAMP"/>
    <property type="match status" value="1"/>
</dbReference>
<evidence type="ECO:0000256" key="6">
    <source>
        <dbReference type="ARBA" id="ARBA00022679"/>
    </source>
</evidence>
<dbReference type="GO" id="GO:0005886">
    <property type="term" value="C:plasma membrane"/>
    <property type="evidence" value="ECO:0007669"/>
    <property type="project" value="UniProtKB-SubCell"/>
</dbReference>
<evidence type="ECO:0000256" key="2">
    <source>
        <dbReference type="ARBA" id="ARBA00004651"/>
    </source>
</evidence>
<evidence type="ECO:0000256" key="11">
    <source>
        <dbReference type="ARBA" id="ARBA00023136"/>
    </source>
</evidence>
<dbReference type="STRING" id="1469647.BC351_17470"/>
<comment type="catalytic activity">
    <reaction evidence="1">
        <text>ATP + protein L-histidine = ADP + protein N-phospho-L-histidine.</text>
        <dbReference type="EC" id="2.7.13.3"/>
    </reaction>
</comment>
<dbReference type="InterPro" id="IPR036890">
    <property type="entry name" value="HATPase_C_sf"/>
</dbReference>
<dbReference type="CDD" id="cd06225">
    <property type="entry name" value="HAMP"/>
    <property type="match status" value="1"/>
</dbReference>
<dbReference type="InterPro" id="IPR003660">
    <property type="entry name" value="HAMP_dom"/>
</dbReference>
<evidence type="ECO:0000256" key="7">
    <source>
        <dbReference type="ARBA" id="ARBA00022741"/>
    </source>
</evidence>
<organism evidence="15 16">
    <name type="scientific">Paenibacillus ferrarius</name>
    <dbReference type="NCBI Taxonomy" id="1469647"/>
    <lineage>
        <taxon>Bacteria</taxon>
        <taxon>Bacillati</taxon>
        <taxon>Bacillota</taxon>
        <taxon>Bacilli</taxon>
        <taxon>Bacillales</taxon>
        <taxon>Paenibacillaceae</taxon>
        <taxon>Paenibacillus</taxon>
    </lineage>
</organism>
<dbReference type="PROSITE" id="PS50109">
    <property type="entry name" value="HIS_KIN"/>
    <property type="match status" value="1"/>
</dbReference>
<proteinExistence type="predicted"/>
<keyword evidence="11 12" id="KW-0472">Membrane</keyword>
<keyword evidence="12" id="KW-1133">Transmembrane helix</keyword>
<comment type="subcellular location">
    <subcellularLocation>
        <location evidence="2">Cell membrane</location>
        <topology evidence="2">Multi-pass membrane protein</topology>
    </subcellularLocation>
</comment>
<gene>
    <name evidence="15" type="ORF">BC351_17470</name>
</gene>
<evidence type="ECO:0000256" key="12">
    <source>
        <dbReference type="SAM" id="Phobius"/>
    </source>
</evidence>
<dbReference type="SUPFAM" id="SSF158472">
    <property type="entry name" value="HAMP domain-like"/>
    <property type="match status" value="1"/>
</dbReference>
<dbReference type="InterPro" id="IPR003594">
    <property type="entry name" value="HATPase_dom"/>
</dbReference>
<protein>
    <recommendedName>
        <fullName evidence="3">histidine kinase</fullName>
        <ecNumber evidence="3">2.7.13.3</ecNumber>
    </recommendedName>
</protein>
<evidence type="ECO:0000313" key="15">
    <source>
        <dbReference type="EMBL" id="OPH60288.1"/>
    </source>
</evidence>